<dbReference type="FunFam" id="2.40.50.140:FF:000042">
    <property type="entry name" value="Methionine--tRNA ligase"/>
    <property type="match status" value="1"/>
</dbReference>
<evidence type="ECO:0000256" key="13">
    <source>
        <dbReference type="ARBA" id="ARBA00023146"/>
    </source>
</evidence>
<dbReference type="Gene3D" id="2.170.220.10">
    <property type="match status" value="1"/>
</dbReference>
<dbReference type="NCBIfam" id="NF008900">
    <property type="entry name" value="PRK12267.1"/>
    <property type="match status" value="1"/>
</dbReference>
<keyword evidence="8 15" id="KW-0547">Nucleotide-binding</keyword>
<dbReference type="InterPro" id="IPR012340">
    <property type="entry name" value="NA-bd_OB-fold"/>
</dbReference>
<dbReference type="AlphaFoldDB" id="A0AAU9EVN7"/>
<dbReference type="GO" id="GO:0004825">
    <property type="term" value="F:methionine-tRNA ligase activity"/>
    <property type="evidence" value="ECO:0007669"/>
    <property type="project" value="UniProtKB-UniRule"/>
</dbReference>
<dbReference type="NCBIfam" id="TIGR00398">
    <property type="entry name" value="metG"/>
    <property type="match status" value="1"/>
</dbReference>
<dbReference type="SUPFAM" id="SSF47323">
    <property type="entry name" value="Anticodon-binding domain of a subclass of class I aminoacyl-tRNA synthetases"/>
    <property type="match status" value="1"/>
</dbReference>
<gene>
    <name evidence="15 18" type="primary">metG</name>
    <name evidence="18" type="ORF">FAK_41900</name>
</gene>
<dbReference type="EC" id="6.1.1.10" evidence="15"/>
<evidence type="ECO:0000256" key="16">
    <source>
        <dbReference type="SAM" id="MobiDB-lite"/>
    </source>
</evidence>
<feature type="short sequence motif" description="'KMSKS' region" evidence="15">
    <location>
        <begin position="304"/>
        <end position="308"/>
    </location>
</feature>
<dbReference type="PANTHER" id="PTHR43326:SF1">
    <property type="entry name" value="METHIONINE--TRNA LIGASE, MITOCHONDRIAL"/>
    <property type="match status" value="1"/>
</dbReference>
<keyword evidence="12 15" id="KW-0648">Protein biosynthesis</keyword>
<keyword evidence="9 15" id="KW-0862">Zinc</keyword>
<evidence type="ECO:0000256" key="4">
    <source>
        <dbReference type="ARBA" id="ARBA00022490"/>
    </source>
</evidence>
<comment type="catalytic activity">
    <reaction evidence="14 15">
        <text>tRNA(Met) + L-methionine + ATP = L-methionyl-tRNA(Met) + AMP + diphosphate</text>
        <dbReference type="Rhea" id="RHEA:13481"/>
        <dbReference type="Rhea" id="RHEA-COMP:9667"/>
        <dbReference type="Rhea" id="RHEA-COMP:9698"/>
        <dbReference type="ChEBI" id="CHEBI:30616"/>
        <dbReference type="ChEBI" id="CHEBI:33019"/>
        <dbReference type="ChEBI" id="CHEBI:57844"/>
        <dbReference type="ChEBI" id="CHEBI:78442"/>
        <dbReference type="ChEBI" id="CHEBI:78530"/>
        <dbReference type="ChEBI" id="CHEBI:456215"/>
        <dbReference type="EC" id="6.1.1.10"/>
    </reaction>
</comment>
<keyword evidence="7 15" id="KW-0479">Metal-binding</keyword>
<dbReference type="InterPro" id="IPR032678">
    <property type="entry name" value="tRNA-synt_1_cat_dom"/>
</dbReference>
<dbReference type="GO" id="GO:0005737">
    <property type="term" value="C:cytoplasm"/>
    <property type="evidence" value="ECO:0007669"/>
    <property type="project" value="UniProtKB-SubCell"/>
</dbReference>
<dbReference type="CDD" id="cd02800">
    <property type="entry name" value="tRNA_bind_EcMetRS_like"/>
    <property type="match status" value="1"/>
</dbReference>
<comment type="subunit">
    <text evidence="3 15">Homodimer.</text>
</comment>
<dbReference type="Pfam" id="PF19303">
    <property type="entry name" value="Anticodon_3"/>
    <property type="match status" value="1"/>
</dbReference>
<dbReference type="InterPro" id="IPR015413">
    <property type="entry name" value="Methionyl/Leucyl_tRNA_Synth"/>
</dbReference>
<comment type="subcellular location">
    <subcellularLocation>
        <location evidence="2 15">Cytoplasm</location>
    </subcellularLocation>
</comment>
<dbReference type="PRINTS" id="PR01041">
    <property type="entry name" value="TRNASYNTHMET"/>
</dbReference>
<proteinExistence type="inferred from homology"/>
<feature type="binding site" evidence="15">
    <location>
        <position position="127"/>
    </location>
    <ligand>
        <name>Zn(2+)</name>
        <dbReference type="ChEBI" id="CHEBI:29105"/>
    </ligand>
</feature>
<evidence type="ECO:0000259" key="17">
    <source>
        <dbReference type="PROSITE" id="PS50886"/>
    </source>
</evidence>
<feature type="compositionally biased region" description="Basic and acidic residues" evidence="16">
    <location>
        <begin position="524"/>
        <end position="544"/>
    </location>
</feature>
<dbReference type="NCBIfam" id="TIGR00399">
    <property type="entry name" value="metG_C_term"/>
    <property type="match status" value="1"/>
</dbReference>
<keyword evidence="11 15" id="KW-0694">RNA-binding</keyword>
<evidence type="ECO:0000256" key="8">
    <source>
        <dbReference type="ARBA" id="ARBA00022741"/>
    </source>
</evidence>
<feature type="region of interest" description="Disordered" evidence="16">
    <location>
        <begin position="524"/>
        <end position="546"/>
    </location>
</feature>
<dbReference type="InterPro" id="IPR014758">
    <property type="entry name" value="Met-tRNA_synth"/>
</dbReference>
<dbReference type="Proteomes" id="UP001366166">
    <property type="component" value="Chromosome"/>
</dbReference>
<dbReference type="Pfam" id="PF01588">
    <property type="entry name" value="tRNA_bind"/>
    <property type="match status" value="1"/>
</dbReference>
<protein>
    <recommendedName>
        <fullName evidence="15">Methionine--tRNA ligase</fullName>
        <ecNumber evidence="15">6.1.1.10</ecNumber>
    </recommendedName>
    <alternativeName>
        <fullName evidence="15">Methionyl-tRNA synthetase</fullName>
        <shortName evidence="15">MetRS</shortName>
    </alternativeName>
</protein>
<evidence type="ECO:0000256" key="10">
    <source>
        <dbReference type="ARBA" id="ARBA00022840"/>
    </source>
</evidence>
<dbReference type="KEGG" id="dmp:FAK_41900"/>
<accession>A0AAU9EVN7</accession>
<dbReference type="InterPro" id="IPR002547">
    <property type="entry name" value="tRNA-bd_dom"/>
</dbReference>
<keyword evidence="10 15" id="KW-0067">ATP-binding</keyword>
<feature type="short sequence motif" description="'HIGH' region" evidence="15">
    <location>
        <begin position="12"/>
        <end position="22"/>
    </location>
</feature>
<feature type="domain" description="TRNA-binding" evidence="17">
    <location>
        <begin position="553"/>
        <end position="654"/>
    </location>
</feature>
<dbReference type="SUPFAM" id="SSF50249">
    <property type="entry name" value="Nucleic acid-binding proteins"/>
    <property type="match status" value="1"/>
</dbReference>
<dbReference type="RefSeq" id="WP_338603945.1">
    <property type="nucleotide sequence ID" value="NZ_AP028679.1"/>
</dbReference>
<feature type="binding site" evidence="15">
    <location>
        <position position="147"/>
    </location>
    <ligand>
        <name>Zn(2+)</name>
        <dbReference type="ChEBI" id="CHEBI:29105"/>
    </ligand>
</feature>
<evidence type="ECO:0000256" key="14">
    <source>
        <dbReference type="ARBA" id="ARBA00047364"/>
    </source>
</evidence>
<dbReference type="Pfam" id="PF01406">
    <property type="entry name" value="tRNA-synt_1e"/>
    <property type="match status" value="1"/>
</dbReference>
<dbReference type="PROSITE" id="PS50886">
    <property type="entry name" value="TRBD"/>
    <property type="match status" value="1"/>
</dbReference>
<evidence type="ECO:0000256" key="9">
    <source>
        <dbReference type="ARBA" id="ARBA00022833"/>
    </source>
</evidence>
<dbReference type="InterPro" id="IPR041872">
    <property type="entry name" value="Anticodon_Met"/>
</dbReference>
<evidence type="ECO:0000313" key="18">
    <source>
        <dbReference type="EMBL" id="BEQ17124.1"/>
    </source>
</evidence>
<reference evidence="19" key="1">
    <citation type="journal article" date="2023" name="Arch. Microbiol.">
        <title>Desulfoferula mesophilus gen. nov. sp. nov., a mesophilic sulfate-reducing bacterium isolated from a brackish lake sediment.</title>
        <authorList>
            <person name="Watanabe T."/>
            <person name="Yabe T."/>
            <person name="Tsuji J.M."/>
            <person name="Fukui M."/>
        </authorList>
    </citation>
    <scope>NUCLEOTIDE SEQUENCE [LARGE SCALE GENOMIC DNA]</scope>
    <source>
        <strain evidence="19">12FAK</strain>
    </source>
</reference>
<dbReference type="PANTHER" id="PTHR43326">
    <property type="entry name" value="METHIONYL-TRNA SYNTHETASE"/>
    <property type="match status" value="1"/>
</dbReference>
<dbReference type="HAMAP" id="MF_01228">
    <property type="entry name" value="Met_tRNA_synth_type2"/>
    <property type="match status" value="1"/>
</dbReference>
<name>A0AAU9EVN7_9BACT</name>
<dbReference type="Gene3D" id="2.40.50.140">
    <property type="entry name" value="Nucleic acid-binding proteins"/>
    <property type="match status" value="1"/>
</dbReference>
<dbReference type="InterPro" id="IPR004495">
    <property type="entry name" value="Met-tRNA-synth_bsu_C"/>
</dbReference>
<organism evidence="18 19">
    <name type="scientific">Desulfoferula mesophila</name>
    <dbReference type="NCBI Taxonomy" id="3058419"/>
    <lineage>
        <taxon>Bacteria</taxon>
        <taxon>Pseudomonadati</taxon>
        <taxon>Thermodesulfobacteriota</taxon>
        <taxon>Desulfarculia</taxon>
        <taxon>Desulfarculales</taxon>
        <taxon>Desulfarculaceae</taxon>
        <taxon>Desulfoferula</taxon>
    </lineage>
</organism>
<sequence length="654" mass="73390">MSQPFYITTPIYYVNAEPHLGHAYTTIVADVASRFHRLAGDEVRFQTGTDEHGDKIAQAAAKQGVTPQQYADQISGKFRHLWPELHISNDKFIRTTDPDHKKVVTSILQKVYDAGDIYFAKYGGHYCVGCERFLTEHELVDGKCPDHGTVPVYQEEENYFFRMSNYTEQLKAHIEANPDFIRPERYKNEVLSMLEQGLEDLCISRPKSRLTWGIDLPFDPEYVTYVWFDALINYLTGLGWPEGDNLAKFWPGAQHLIAKDILKPHAIFWPTMLMALARAEGRPAQDYLYQHLNVHGYWNVEQAKMSKSLGNVVRPLELAEIYGVEAFRYFLLRDMSFGLDSSFSEQALVERYNSDLANDLGNLFSRVLNMLHKYREGVVPRPGPEQPEDAELAKLGEAVLDEYWRENQRFAFHKALASVWSLIGAANKYVVVSEPWALAKDPELAPRLDRVLHDLCQLLAKVAVMIRPVMPLTAEKMAGVLGLGRVEAGMLLSMRQEGDLLTPGTQTHQPPALFPRIDTKKVQAKAAKAEQKAETKPEPPKPAEETEQISIEQFGQVKLKVATVLMAERIPKADKILKLTLDAGEEEPRTVVAGVAQHYAPEELVGLQVVIVANLKPAKLRGITSQGMVLAAVGTDGLCVVSPRKPTPPGSPVR</sequence>
<dbReference type="InterPro" id="IPR014729">
    <property type="entry name" value="Rossmann-like_a/b/a_fold"/>
</dbReference>
<dbReference type="GO" id="GO:0006431">
    <property type="term" value="P:methionyl-tRNA aminoacylation"/>
    <property type="evidence" value="ECO:0007669"/>
    <property type="project" value="UniProtKB-UniRule"/>
</dbReference>
<keyword evidence="5 15" id="KW-0820">tRNA-binding</keyword>
<comment type="cofactor">
    <cofactor evidence="15">
        <name>Zn(2+)</name>
        <dbReference type="ChEBI" id="CHEBI:29105"/>
    </cofactor>
    <text evidence="15">Binds 1 zinc ion per subunit.</text>
</comment>
<evidence type="ECO:0000256" key="3">
    <source>
        <dbReference type="ARBA" id="ARBA00011738"/>
    </source>
</evidence>
<comment type="similarity">
    <text evidence="15">Belongs to the class-I aminoacyl-tRNA synthetase family. MetG type 2A subfamily.</text>
</comment>
<dbReference type="Gene3D" id="3.40.50.620">
    <property type="entry name" value="HUPs"/>
    <property type="match status" value="1"/>
</dbReference>
<dbReference type="FunFam" id="2.170.220.10:FF:000003">
    <property type="entry name" value="Methionine--tRNA ligase"/>
    <property type="match status" value="1"/>
</dbReference>
<keyword evidence="13 15" id="KW-0030">Aminoacyl-tRNA synthetase</keyword>
<dbReference type="EMBL" id="AP028679">
    <property type="protein sequence ID" value="BEQ17124.1"/>
    <property type="molecule type" value="Genomic_DNA"/>
</dbReference>
<dbReference type="GO" id="GO:0000049">
    <property type="term" value="F:tRNA binding"/>
    <property type="evidence" value="ECO:0007669"/>
    <property type="project" value="UniProtKB-UniRule"/>
</dbReference>
<evidence type="ECO:0000256" key="5">
    <source>
        <dbReference type="ARBA" id="ARBA00022555"/>
    </source>
</evidence>
<comment type="caution">
    <text evidence="15">Lacks conserved residue(s) required for the propagation of feature annotation.</text>
</comment>
<dbReference type="GO" id="GO:0005524">
    <property type="term" value="F:ATP binding"/>
    <property type="evidence" value="ECO:0007669"/>
    <property type="project" value="UniProtKB-UniRule"/>
</dbReference>
<keyword evidence="4 15" id="KW-0963">Cytoplasm</keyword>
<comment type="function">
    <text evidence="1 15">Is required not only for elongation of protein synthesis but also for the initiation of all mRNA translation through initiator tRNA(fMet) aminoacylation.</text>
</comment>
<dbReference type="CDD" id="cd07957">
    <property type="entry name" value="Anticodon_Ia_Met"/>
    <property type="match status" value="1"/>
</dbReference>
<dbReference type="Pfam" id="PF09334">
    <property type="entry name" value="tRNA-synt_1g"/>
    <property type="match status" value="1"/>
</dbReference>
<keyword evidence="6 15" id="KW-0436">Ligase</keyword>
<dbReference type="InterPro" id="IPR033911">
    <property type="entry name" value="MetRS_core"/>
</dbReference>
<dbReference type="GO" id="GO:0046872">
    <property type="term" value="F:metal ion binding"/>
    <property type="evidence" value="ECO:0007669"/>
    <property type="project" value="UniProtKB-KW"/>
</dbReference>
<evidence type="ECO:0000313" key="19">
    <source>
        <dbReference type="Proteomes" id="UP001366166"/>
    </source>
</evidence>
<dbReference type="CDD" id="cd00814">
    <property type="entry name" value="MetRS_core"/>
    <property type="match status" value="1"/>
</dbReference>
<feature type="binding site" evidence="15">
    <location>
        <position position="130"/>
    </location>
    <ligand>
        <name>Zn(2+)</name>
        <dbReference type="ChEBI" id="CHEBI:29105"/>
    </ligand>
</feature>
<evidence type="ECO:0000256" key="12">
    <source>
        <dbReference type="ARBA" id="ARBA00022917"/>
    </source>
</evidence>
<evidence type="ECO:0000256" key="15">
    <source>
        <dbReference type="HAMAP-Rule" id="MF_01228"/>
    </source>
</evidence>
<feature type="binding site" evidence="15">
    <location>
        <position position="144"/>
    </location>
    <ligand>
        <name>Zn(2+)</name>
        <dbReference type="ChEBI" id="CHEBI:29105"/>
    </ligand>
</feature>
<dbReference type="Gene3D" id="1.10.730.10">
    <property type="entry name" value="Isoleucyl-tRNA Synthetase, Domain 1"/>
    <property type="match status" value="1"/>
</dbReference>
<evidence type="ECO:0000256" key="6">
    <source>
        <dbReference type="ARBA" id="ARBA00022598"/>
    </source>
</evidence>
<evidence type="ECO:0000256" key="1">
    <source>
        <dbReference type="ARBA" id="ARBA00003314"/>
    </source>
</evidence>
<dbReference type="SUPFAM" id="SSF52374">
    <property type="entry name" value="Nucleotidylyl transferase"/>
    <property type="match status" value="1"/>
</dbReference>
<dbReference type="InterPro" id="IPR023457">
    <property type="entry name" value="Met-tRNA_synth_2"/>
</dbReference>
<keyword evidence="19" id="KW-1185">Reference proteome</keyword>
<evidence type="ECO:0000256" key="2">
    <source>
        <dbReference type="ARBA" id="ARBA00004496"/>
    </source>
</evidence>
<evidence type="ECO:0000256" key="7">
    <source>
        <dbReference type="ARBA" id="ARBA00022723"/>
    </source>
</evidence>
<evidence type="ECO:0000256" key="11">
    <source>
        <dbReference type="ARBA" id="ARBA00022884"/>
    </source>
</evidence>
<dbReference type="InterPro" id="IPR009080">
    <property type="entry name" value="tRNAsynth_Ia_anticodon-bd"/>
</dbReference>